<dbReference type="Proteomes" id="UP000184268">
    <property type="component" value="Unassembled WGS sequence"/>
</dbReference>
<proteinExistence type="predicted"/>
<reference evidence="2 3" key="1">
    <citation type="submission" date="2016-11" db="EMBL/GenBank/DDBJ databases">
        <authorList>
            <person name="Jaros S."/>
            <person name="Januszkiewicz K."/>
            <person name="Wedrychowicz H."/>
        </authorList>
    </citation>
    <scope>NUCLEOTIDE SEQUENCE [LARGE SCALE GENOMIC DNA]</scope>
    <source>
        <strain evidence="2 3">DSM 16917</strain>
    </source>
</reference>
<evidence type="ECO:0000313" key="2">
    <source>
        <dbReference type="EMBL" id="SHG92926.1"/>
    </source>
</evidence>
<organism evidence="2 3">
    <name type="scientific">Ferrimonas marina</name>
    <dbReference type="NCBI Taxonomy" id="299255"/>
    <lineage>
        <taxon>Bacteria</taxon>
        <taxon>Pseudomonadati</taxon>
        <taxon>Pseudomonadota</taxon>
        <taxon>Gammaproteobacteria</taxon>
        <taxon>Alteromonadales</taxon>
        <taxon>Ferrimonadaceae</taxon>
        <taxon>Ferrimonas</taxon>
    </lineage>
</organism>
<dbReference type="OrthoDB" id="6402017at2"/>
<keyword evidence="3" id="KW-1185">Reference proteome</keyword>
<name>A0A1M5NTN3_9GAMM</name>
<evidence type="ECO:0000313" key="3">
    <source>
        <dbReference type="Proteomes" id="UP000184268"/>
    </source>
</evidence>
<dbReference type="RefSeq" id="WP_067658358.1">
    <property type="nucleotide sequence ID" value="NZ_FQXG01000001.1"/>
</dbReference>
<keyword evidence="1" id="KW-0472">Membrane</keyword>
<keyword evidence="1" id="KW-1133">Transmembrane helix</keyword>
<gene>
    <name evidence="2" type="ORF">SAMN02745129_1176</name>
</gene>
<dbReference type="AlphaFoldDB" id="A0A1M5NTN3"/>
<feature type="transmembrane region" description="Helical" evidence="1">
    <location>
        <begin position="20"/>
        <end position="42"/>
    </location>
</feature>
<feature type="transmembrane region" description="Helical" evidence="1">
    <location>
        <begin position="54"/>
        <end position="75"/>
    </location>
</feature>
<dbReference type="EMBL" id="FQXG01000001">
    <property type="protein sequence ID" value="SHG92926.1"/>
    <property type="molecule type" value="Genomic_DNA"/>
</dbReference>
<accession>A0A1M5NTN3</accession>
<keyword evidence="1" id="KW-0812">Transmembrane</keyword>
<protein>
    <submittedName>
        <fullName evidence="2">Uncharacterized protein</fullName>
    </submittedName>
</protein>
<evidence type="ECO:0000256" key="1">
    <source>
        <dbReference type="SAM" id="Phobius"/>
    </source>
</evidence>
<sequence length="107" mass="11555">MKRSFRSELDLTSLVKILGVCGFGTGAVVGAVTLLAMVLLHANESGMEELVGALLMPLTGFFYGVLNALIGYPFYRWWCARRHGQRVQGLFVEVEPPGSGGPNKADP</sequence>